<dbReference type="InterPro" id="IPR052574">
    <property type="entry name" value="CDIRP"/>
</dbReference>
<feature type="compositionally biased region" description="Low complexity" evidence="3">
    <location>
        <begin position="24"/>
        <end position="38"/>
    </location>
</feature>
<protein>
    <submittedName>
        <fullName evidence="4">Protein nud1</fullName>
    </submittedName>
</protein>
<feature type="region of interest" description="Disordered" evidence="3">
    <location>
        <begin position="841"/>
        <end position="863"/>
    </location>
</feature>
<feature type="region of interest" description="Disordered" evidence="3">
    <location>
        <begin position="143"/>
        <end position="288"/>
    </location>
</feature>
<feature type="region of interest" description="Disordered" evidence="3">
    <location>
        <begin position="903"/>
        <end position="966"/>
    </location>
</feature>
<feature type="region of interest" description="Disordered" evidence="3">
    <location>
        <begin position="1001"/>
        <end position="1020"/>
    </location>
</feature>
<feature type="compositionally biased region" description="Low complexity" evidence="3">
    <location>
        <begin position="545"/>
        <end position="556"/>
    </location>
</feature>
<reference evidence="4 5" key="1">
    <citation type="submission" date="2023-08" db="EMBL/GenBank/DDBJ databases">
        <title>Black Yeasts Isolated from many extreme environments.</title>
        <authorList>
            <person name="Coleine C."/>
            <person name="Stajich J.E."/>
            <person name="Selbmann L."/>
        </authorList>
    </citation>
    <scope>NUCLEOTIDE SEQUENCE [LARGE SCALE GENOMIC DNA]</scope>
    <source>
        <strain evidence="4 5">CCFEE 5935</strain>
    </source>
</reference>
<accession>A0AAV9P3E8</accession>
<evidence type="ECO:0000256" key="1">
    <source>
        <dbReference type="ARBA" id="ARBA00022614"/>
    </source>
</evidence>
<feature type="compositionally biased region" description="Polar residues" evidence="3">
    <location>
        <begin position="583"/>
        <end position="595"/>
    </location>
</feature>
<dbReference type="Gene3D" id="3.80.10.10">
    <property type="entry name" value="Ribonuclease Inhibitor"/>
    <property type="match status" value="2"/>
</dbReference>
<evidence type="ECO:0000313" key="4">
    <source>
        <dbReference type="EMBL" id="KAK5165547.1"/>
    </source>
</evidence>
<comment type="caution">
    <text evidence="4">The sequence shown here is derived from an EMBL/GenBank/DDBJ whole genome shotgun (WGS) entry which is preliminary data.</text>
</comment>
<dbReference type="Proteomes" id="UP001337655">
    <property type="component" value="Unassembled WGS sequence"/>
</dbReference>
<dbReference type="GeneID" id="89930408"/>
<dbReference type="SMART" id="SM00365">
    <property type="entry name" value="LRR_SD22"/>
    <property type="match status" value="4"/>
</dbReference>
<feature type="compositionally biased region" description="Basic and acidic residues" evidence="3">
    <location>
        <begin position="162"/>
        <end position="171"/>
    </location>
</feature>
<dbReference type="GO" id="GO:0035591">
    <property type="term" value="F:signaling adaptor activity"/>
    <property type="evidence" value="ECO:0007669"/>
    <property type="project" value="TreeGrafter"/>
</dbReference>
<dbReference type="SMART" id="SM00369">
    <property type="entry name" value="LRR_TYP"/>
    <property type="match status" value="5"/>
</dbReference>
<feature type="compositionally biased region" description="Polar residues" evidence="3">
    <location>
        <begin position="410"/>
        <end position="428"/>
    </location>
</feature>
<dbReference type="InterPro" id="IPR001611">
    <property type="entry name" value="Leu-rich_rpt"/>
</dbReference>
<dbReference type="GO" id="GO:0061499">
    <property type="term" value="C:outer plaque of mitotic spindle pole body"/>
    <property type="evidence" value="ECO:0007669"/>
    <property type="project" value="TreeGrafter"/>
</dbReference>
<dbReference type="GO" id="GO:1902412">
    <property type="term" value="P:regulation of mitotic cytokinesis"/>
    <property type="evidence" value="ECO:0007669"/>
    <property type="project" value="TreeGrafter"/>
</dbReference>
<dbReference type="InterPro" id="IPR003591">
    <property type="entry name" value="Leu-rich_rpt_typical-subtyp"/>
</dbReference>
<evidence type="ECO:0000256" key="2">
    <source>
        <dbReference type="ARBA" id="ARBA00022737"/>
    </source>
</evidence>
<proteinExistence type="predicted"/>
<dbReference type="PANTHER" id="PTHR47566">
    <property type="match status" value="1"/>
</dbReference>
<feature type="compositionally biased region" description="Basic and acidic residues" evidence="3">
    <location>
        <begin position="216"/>
        <end position="233"/>
    </location>
</feature>
<sequence>MTTKVAPWLQGLSDDAWELPQQRALASSVSSASHDAGSIRSSKIPRRSLSGLPSSLSRQTSSSQASTQKRRNPLAALSMNETNTLRRQEGNVRPATTRSASEGSDESFAACGTVQQRSKSASPAKKQETMEWKRRLVHGRVGYGDQTDLFGPSGLENIFAGPKEDENDQPKPKSRMNWLQKSSDIPMPSSPPPWPSSFINPHNCAQEEPLDVVGGEEDRSSPSAKDFEADESFRSNPFDLESAAQRSADLENSRQRSKGHLSSPNTAFAELSEGEAAGNRTVSGQTELSQEDFSPVFISKHHTVTGQVGYTALDSHTIKQFQSVKVDLRHPSQTNQHQSSGSEEQDEVDDSNFTDGTEGQEEEQDESVAPDLSFSENLPTGSPFPNLGKHVELRRGGYSQYGSFKRKPLSPSQSTMALSNHPEASTLLSPILSEGHQRSPSPTPPRTPSVRADGEEPKSRPSGSPLKLFGAHDTFTNNRLLRRMSQLNPDGTLRLPAEAAQQGASEGRRVTSNGSFGQGELDDHQFDAEITITSASDDSGKRSDSSPGSEVPVPGSKIPMAFRFDVSPHITETYKLKRKLSKHSTATSRGSTLDGTSAPYAAMQPTVEDASISQLQAEPADEAPRSYAEGKRPPTSPFKSPTPKRRRTLHASELEDYMTRVNDTYHSQLQEAVSSRKRKDARHGDSQITAGPEVLAQRKILRPRNPTPSQCRREQIEAELREAAAEFAEQEPEKLEAVLEQIESSMTSESPQTLQQQAQAVASEVAAFTLKVRRPSGELGERKRSVTTQDFLNEAMMVMNLIRAKARPQSNLGSVEESDAEPLALSARNDGSIPEESLLRISRPPSREGSGWRQRMPAQTDARVVSHLRKFQEQDERDDTDFIANSIASLQVDDEEINDQVIFTDEHANIRITGPPSDRGKANNEEDSQPSSQRSQGSATDTQNSNGTSTGRTIGTSSTRKSDNVGTLAPDAVAHLIGEQVGGMTFDKEQQRWVRVGKSPAKSHGSFLELPSTVTSDDDPFREISDLPIDEQNEMRRISSPAKLVQEKAAVGTLSSAHDQAEDGASQQQITESHATSQETVISRPVTREGPGIRHNHSSSVPSRYTAFASSQQQDEVQTRATSWSDEELARMSAFGRAKHQPLEYAAAQTALATHGNLETIEQQSESADSSVETTIPAKIDVDSMTELAGLREDTMLDAAHHDVEDLASPKLRQTPTEQPFQPASYQTAPRQVSLRRQTLTNRFNAEAVDHRELSFVAPLPGDRMMSLSLSVSRPVSKRHQPWVANVPSSPSKVDSSFMLSDLPDFTVHEEDAERPSERALANRLAHHAATEVNDRYALAVKDLVKTLTDVNQCEPYWEDLKQLDLHGQSLASLYGLEDFSGLPQTVRKLNARSNQLSSLTSWNHLMNLQYLDASHNNLENLNGLGCLIHLRELRADDNKIASLDGLFELEGLLKVRVRRNELSKVDFSGSQLQHLTSLDLSQNHIGSIEGLDGLCSLRDLILDGNDLQQGLQVAHVMPHLTSISLRDCKLQHLDVSNFPALTHLIVDENCLSTIEGLPLLKNLQVLSIKRQDLPEGKQITLFDQPFDTRTLQLSGNVISSIDLAASFLSIQHLEMASVGLQELPDDFGLRMPNLRSLSLNFNNLKDIRPLLNIHGLKYLAVCGNRLHRLRKSVATVSKMKSLQTLDMRDTPMTQGFYPSMASTLSKSTCLIRQNISQALEDEDEHAIAFDSARYQYPAADVEQDKQYRSRLDEDTKLRRRVHEMLLAYSCRSLTELDGMKIDRSSLGTQDSVWRRLVELGVVRRSGEGDGNTSGGHSAAGDVGMRLLS</sequence>
<keyword evidence="2" id="KW-0677">Repeat</keyword>
<feature type="compositionally biased region" description="Polar residues" evidence="3">
    <location>
        <begin position="929"/>
        <end position="943"/>
    </location>
</feature>
<feature type="compositionally biased region" description="Polar residues" evidence="3">
    <location>
        <begin position="331"/>
        <end position="342"/>
    </location>
</feature>
<feature type="compositionally biased region" description="Low complexity" evidence="3">
    <location>
        <begin position="944"/>
        <end position="959"/>
    </location>
</feature>
<feature type="compositionally biased region" description="Acidic residues" evidence="3">
    <location>
        <begin position="343"/>
        <end position="368"/>
    </location>
</feature>
<feature type="compositionally biased region" description="Basic and acidic residues" evidence="3">
    <location>
        <begin position="622"/>
        <end position="632"/>
    </location>
</feature>
<dbReference type="PANTHER" id="PTHR47566:SF1">
    <property type="entry name" value="PROTEIN NUD1"/>
    <property type="match status" value="1"/>
</dbReference>
<evidence type="ECO:0000313" key="5">
    <source>
        <dbReference type="Proteomes" id="UP001337655"/>
    </source>
</evidence>
<keyword evidence="5" id="KW-1185">Reference proteome</keyword>
<feature type="region of interest" description="Disordered" evidence="3">
    <location>
        <begin position="324"/>
        <end position="474"/>
    </location>
</feature>
<dbReference type="RefSeq" id="XP_064655631.1">
    <property type="nucleotide sequence ID" value="XM_064806305.1"/>
</dbReference>
<organism evidence="4 5">
    <name type="scientific">Saxophila tyrrhenica</name>
    <dbReference type="NCBI Taxonomy" id="1690608"/>
    <lineage>
        <taxon>Eukaryota</taxon>
        <taxon>Fungi</taxon>
        <taxon>Dikarya</taxon>
        <taxon>Ascomycota</taxon>
        <taxon>Pezizomycotina</taxon>
        <taxon>Dothideomycetes</taxon>
        <taxon>Dothideomycetidae</taxon>
        <taxon>Mycosphaerellales</taxon>
        <taxon>Extremaceae</taxon>
        <taxon>Saxophila</taxon>
    </lineage>
</organism>
<gene>
    <name evidence="4" type="primary">NUD1</name>
    <name evidence="4" type="ORF">LTR77_009076</name>
</gene>
<feature type="region of interest" description="Disordered" evidence="3">
    <location>
        <begin position="670"/>
        <end position="709"/>
    </location>
</feature>
<evidence type="ECO:0000256" key="3">
    <source>
        <dbReference type="SAM" id="MobiDB-lite"/>
    </source>
</evidence>
<feature type="region of interest" description="Disordered" evidence="3">
    <location>
        <begin position="576"/>
        <end position="647"/>
    </location>
</feature>
<feature type="region of interest" description="Disordered" evidence="3">
    <location>
        <begin position="22"/>
        <end position="131"/>
    </location>
</feature>
<feature type="region of interest" description="Disordered" evidence="3">
    <location>
        <begin position="498"/>
        <end position="557"/>
    </location>
</feature>
<feature type="region of interest" description="Disordered" evidence="3">
    <location>
        <begin position="1049"/>
        <end position="1103"/>
    </location>
</feature>
<dbReference type="PROSITE" id="PS51450">
    <property type="entry name" value="LRR"/>
    <property type="match status" value="5"/>
</dbReference>
<feature type="compositionally biased region" description="Low complexity" evidence="3">
    <location>
        <begin position="47"/>
        <end position="67"/>
    </location>
</feature>
<feature type="compositionally biased region" description="Polar residues" evidence="3">
    <location>
        <begin position="1065"/>
        <end position="1081"/>
    </location>
</feature>
<dbReference type="GO" id="GO:0031028">
    <property type="term" value="P:septation initiation signaling"/>
    <property type="evidence" value="ECO:0007669"/>
    <property type="project" value="TreeGrafter"/>
</dbReference>
<dbReference type="InterPro" id="IPR032675">
    <property type="entry name" value="LRR_dom_sf"/>
</dbReference>
<name>A0AAV9P3E8_9PEZI</name>
<dbReference type="EMBL" id="JAVRRT010000016">
    <property type="protein sequence ID" value="KAK5165547.1"/>
    <property type="molecule type" value="Genomic_DNA"/>
</dbReference>
<dbReference type="Pfam" id="PF13855">
    <property type="entry name" value="LRR_8"/>
    <property type="match status" value="1"/>
</dbReference>
<keyword evidence="1" id="KW-0433">Leucine-rich repeat</keyword>
<dbReference type="SUPFAM" id="SSF52058">
    <property type="entry name" value="L domain-like"/>
    <property type="match status" value="1"/>
</dbReference>